<name>A0A4S2KUY6_9HYME</name>
<feature type="transmembrane region" description="Helical" evidence="4">
    <location>
        <begin position="454"/>
        <end position="481"/>
    </location>
</feature>
<evidence type="ECO:0000313" key="6">
    <source>
        <dbReference type="EMBL" id="TGZ53751.1"/>
    </source>
</evidence>
<dbReference type="EMBL" id="QBLH01000927">
    <property type="protein sequence ID" value="TGZ53751.1"/>
    <property type="molecule type" value="Genomic_DNA"/>
</dbReference>
<keyword evidence="2" id="KW-0328">Glycosyltransferase</keyword>
<evidence type="ECO:0000256" key="3">
    <source>
        <dbReference type="ARBA" id="ARBA00022679"/>
    </source>
</evidence>
<comment type="similarity">
    <text evidence="1">Belongs to the UDP-glycosyltransferase family.</text>
</comment>
<dbReference type="SUPFAM" id="SSF53756">
    <property type="entry name" value="UDP-Glycosyltransferase/glycogen phosphorylase"/>
    <property type="match status" value="1"/>
</dbReference>
<dbReference type="Gene3D" id="3.40.50.2000">
    <property type="entry name" value="Glycogen Phosphorylase B"/>
    <property type="match status" value="1"/>
</dbReference>
<accession>A0A4S2KUY6</accession>
<dbReference type="AlphaFoldDB" id="A0A4S2KUY6"/>
<feature type="chain" id="PRO_5020712203" evidence="5">
    <location>
        <begin position="21"/>
        <end position="496"/>
    </location>
</feature>
<proteinExistence type="inferred from homology"/>
<evidence type="ECO:0000256" key="2">
    <source>
        <dbReference type="ARBA" id="ARBA00022676"/>
    </source>
</evidence>
<evidence type="ECO:0000313" key="7">
    <source>
        <dbReference type="Proteomes" id="UP000310200"/>
    </source>
</evidence>
<dbReference type="InterPro" id="IPR050271">
    <property type="entry name" value="UDP-glycosyltransferase"/>
</dbReference>
<dbReference type="GO" id="GO:0008194">
    <property type="term" value="F:UDP-glycosyltransferase activity"/>
    <property type="evidence" value="ECO:0007669"/>
    <property type="project" value="InterPro"/>
</dbReference>
<feature type="signal peptide" evidence="5">
    <location>
        <begin position="1"/>
        <end position="20"/>
    </location>
</feature>
<evidence type="ECO:0000256" key="4">
    <source>
        <dbReference type="SAM" id="Phobius"/>
    </source>
</evidence>
<keyword evidence="3" id="KW-0808">Transferase</keyword>
<keyword evidence="4" id="KW-0472">Membrane</keyword>
<dbReference type="PANTHER" id="PTHR48043:SF159">
    <property type="entry name" value="EG:EG0003.4 PROTEIN-RELATED"/>
    <property type="match status" value="1"/>
</dbReference>
<evidence type="ECO:0000256" key="5">
    <source>
        <dbReference type="SAM" id="SignalP"/>
    </source>
</evidence>
<dbReference type="Proteomes" id="UP000310200">
    <property type="component" value="Unassembled WGS sequence"/>
</dbReference>
<protein>
    <submittedName>
        <fullName evidence="6">Uncharacterized protein</fullName>
    </submittedName>
</protein>
<dbReference type="CDD" id="cd03784">
    <property type="entry name" value="GT1_Gtf-like"/>
    <property type="match status" value="1"/>
</dbReference>
<keyword evidence="4" id="KW-1133">Transmembrane helix</keyword>
<dbReference type="InterPro" id="IPR002213">
    <property type="entry name" value="UDP_glucos_trans"/>
</dbReference>
<reference evidence="6 7" key="1">
    <citation type="journal article" date="2019" name="Philos. Trans. R. Soc. Lond., B, Biol. Sci.">
        <title>Ant behaviour and brain gene expression of defending hosts depend on the ecological success of the intruding social parasite.</title>
        <authorList>
            <person name="Kaur R."/>
            <person name="Stoldt M."/>
            <person name="Jongepier E."/>
            <person name="Feldmeyer B."/>
            <person name="Menzel F."/>
            <person name="Bornberg-Bauer E."/>
            <person name="Foitzik S."/>
        </authorList>
    </citation>
    <scope>NUCLEOTIDE SEQUENCE [LARGE SCALE GENOMIC DNA]</scope>
    <source>
        <tissue evidence="6">Whole body</tissue>
    </source>
</reference>
<keyword evidence="7" id="KW-1185">Reference proteome</keyword>
<dbReference type="FunFam" id="3.40.50.2000:FF:000021">
    <property type="entry name" value="UDP-glucuronosyltransferase"/>
    <property type="match status" value="1"/>
</dbReference>
<evidence type="ECO:0000256" key="1">
    <source>
        <dbReference type="ARBA" id="ARBA00009995"/>
    </source>
</evidence>
<keyword evidence="5" id="KW-0732">Signal</keyword>
<dbReference type="PANTHER" id="PTHR48043">
    <property type="entry name" value="EG:EG0003.4 PROTEIN-RELATED"/>
    <property type="match status" value="1"/>
</dbReference>
<comment type="caution">
    <text evidence="6">The sequence shown here is derived from an EMBL/GenBank/DDBJ whole genome shotgun (WGS) entry which is preliminary data.</text>
</comment>
<gene>
    <name evidence="6" type="ORF">DBV15_12370</name>
</gene>
<organism evidence="6 7">
    <name type="scientific">Temnothorax longispinosus</name>
    <dbReference type="NCBI Taxonomy" id="300112"/>
    <lineage>
        <taxon>Eukaryota</taxon>
        <taxon>Metazoa</taxon>
        <taxon>Ecdysozoa</taxon>
        <taxon>Arthropoda</taxon>
        <taxon>Hexapoda</taxon>
        <taxon>Insecta</taxon>
        <taxon>Pterygota</taxon>
        <taxon>Neoptera</taxon>
        <taxon>Endopterygota</taxon>
        <taxon>Hymenoptera</taxon>
        <taxon>Apocrita</taxon>
        <taxon>Aculeata</taxon>
        <taxon>Formicoidea</taxon>
        <taxon>Formicidae</taxon>
        <taxon>Myrmicinae</taxon>
        <taxon>Temnothorax</taxon>
    </lineage>
</organism>
<sequence length="496" mass="57232">MLSRAIFLVCYILMGDPVTASKPLSILLIEPIPSTSHHVWTEHLVKGLLRRGHRVHSMSIHETKVKGKLAQNLTYAVFDGLMQTYEETEDYNPAEWEQYSVLYTAYFTYQWGIHACDTMIKTRGAKHLLEMIKTVEFDVIVQDITLTQCFYGLWEVAKGKPPIVGYIPFGPAPWLKDYIGGPSYPTVRPYTHAAIAKPEGLWLRTWNALYYTVDNLIRHYYFFPIIQRLTEKYVGHAIRPLHEIERESINIVLINSHPAFEPAIPLPPNTLEIAGLNAQAVQPITGETVVTYPKQRVLWKLEIEVSFEIPDNVMIVKWMPQSEVLSHKNVRAIWTHGGLLSTQEAIWKGIPMIVMPFFMDQKSNTRILVAKGVGIYLDIKTLSTQSILHAVEEVLYNESYTRNMKQLSSEFRDRPISPLDLAIWSIEYTVRHPNGTLVTPLRSQSWVEQNLIDVYAFLFLNFFIILLSIFFVIKLLINFYYNYMYTASKLRKSKQA</sequence>
<dbReference type="Pfam" id="PF00201">
    <property type="entry name" value="UDPGT"/>
    <property type="match status" value="1"/>
</dbReference>
<keyword evidence="4" id="KW-0812">Transmembrane</keyword>